<evidence type="ECO:0000259" key="3">
    <source>
        <dbReference type="Pfam" id="PF04321"/>
    </source>
</evidence>
<dbReference type="InterPro" id="IPR005913">
    <property type="entry name" value="dTDP_dehydrorham_reduct"/>
</dbReference>
<dbReference type="Gene3D" id="3.40.50.720">
    <property type="entry name" value="NAD(P)-binding Rossmann-like Domain"/>
    <property type="match status" value="1"/>
</dbReference>
<gene>
    <name evidence="4" type="ORF">ACFSUL_18445</name>
</gene>
<organism evidence="4 5">
    <name type="scientific">Bacillus seohaeanensis</name>
    <dbReference type="NCBI Taxonomy" id="284580"/>
    <lineage>
        <taxon>Bacteria</taxon>
        <taxon>Bacillati</taxon>
        <taxon>Bacillota</taxon>
        <taxon>Bacilli</taxon>
        <taxon>Bacillales</taxon>
        <taxon>Bacillaceae</taxon>
        <taxon>Bacillus</taxon>
    </lineage>
</organism>
<dbReference type="EMBL" id="JBHUMF010000031">
    <property type="protein sequence ID" value="MFD2682723.1"/>
    <property type="molecule type" value="Genomic_DNA"/>
</dbReference>
<evidence type="ECO:0000313" key="5">
    <source>
        <dbReference type="Proteomes" id="UP001597506"/>
    </source>
</evidence>
<dbReference type="PANTHER" id="PTHR10491">
    <property type="entry name" value="DTDP-4-DEHYDRORHAMNOSE REDUCTASE"/>
    <property type="match status" value="1"/>
</dbReference>
<keyword evidence="2" id="KW-0560">Oxidoreductase</keyword>
<protein>
    <recommendedName>
        <fullName evidence="2">dTDP-4-dehydrorhamnose reductase</fullName>
        <ecNumber evidence="2">1.1.1.133</ecNumber>
    </recommendedName>
</protein>
<dbReference type="RefSeq" id="WP_377937356.1">
    <property type="nucleotide sequence ID" value="NZ_JBHUMF010000031.1"/>
</dbReference>
<feature type="domain" description="RmlD-like substrate binding" evidence="3">
    <location>
        <begin position="1"/>
        <end position="241"/>
    </location>
</feature>
<name>A0ABW5RVJ1_9BACI</name>
<evidence type="ECO:0000313" key="4">
    <source>
        <dbReference type="EMBL" id="MFD2682723.1"/>
    </source>
</evidence>
<dbReference type="SUPFAM" id="SSF51735">
    <property type="entry name" value="NAD(P)-binding Rossmann-fold domains"/>
    <property type="match status" value="1"/>
</dbReference>
<dbReference type="PANTHER" id="PTHR10491:SF4">
    <property type="entry name" value="METHIONINE ADENOSYLTRANSFERASE 2 SUBUNIT BETA"/>
    <property type="match status" value="1"/>
</dbReference>
<comment type="caution">
    <text evidence="4">The sequence shown here is derived from an EMBL/GenBank/DDBJ whole genome shotgun (WGS) entry which is preliminary data.</text>
</comment>
<comment type="pathway">
    <text evidence="2">Carbohydrate biosynthesis; dTDP-L-rhamnose biosynthesis.</text>
</comment>
<sequence length="277" mass="31565">MKVLVLGGNGMAGHMIVNYLKKKTDFDVMYTRRGSHSKDSISLDVRNFTDVEDVIMKHRPDIVINAVGLLNDHAEKQVEDALLVNSLLPYHLANLLDSMHSKLIHISTDCVFSGNKGEYVETDEKDGTSVYAKTKALGEIERSPHLTIRTSIIGPELKEDGIGLFLWFMKQKGTINGYSNVYWNGVTTLQLAKAIERCIKENVSGLYHLCHETKISKYELLKLFKRIFNKEDVTILPYEHIQNDKSLKNTRDDVPSGIPGYEEMLYELKAWMRDETK</sequence>
<dbReference type="Pfam" id="PF04321">
    <property type="entry name" value="RmlD_sub_bind"/>
    <property type="match status" value="1"/>
</dbReference>
<comment type="similarity">
    <text evidence="1 2">Belongs to the dTDP-4-dehydrorhamnose reductase family.</text>
</comment>
<evidence type="ECO:0000256" key="1">
    <source>
        <dbReference type="ARBA" id="ARBA00010944"/>
    </source>
</evidence>
<keyword evidence="2" id="KW-0521">NADP</keyword>
<accession>A0ABW5RVJ1</accession>
<dbReference type="InterPro" id="IPR029903">
    <property type="entry name" value="RmlD-like-bd"/>
</dbReference>
<proteinExistence type="inferred from homology"/>
<reference evidence="5" key="1">
    <citation type="journal article" date="2019" name="Int. J. Syst. Evol. Microbiol.">
        <title>The Global Catalogue of Microorganisms (GCM) 10K type strain sequencing project: providing services to taxonomists for standard genome sequencing and annotation.</title>
        <authorList>
            <consortium name="The Broad Institute Genomics Platform"/>
            <consortium name="The Broad Institute Genome Sequencing Center for Infectious Disease"/>
            <person name="Wu L."/>
            <person name="Ma J."/>
        </authorList>
    </citation>
    <scope>NUCLEOTIDE SEQUENCE [LARGE SCALE GENOMIC DNA]</scope>
    <source>
        <strain evidence="5">KCTC 3913</strain>
    </source>
</reference>
<keyword evidence="5" id="KW-1185">Reference proteome</keyword>
<dbReference type="Gene3D" id="3.90.25.10">
    <property type="entry name" value="UDP-galactose 4-epimerase, domain 1"/>
    <property type="match status" value="1"/>
</dbReference>
<dbReference type="EC" id="1.1.1.133" evidence="2"/>
<dbReference type="Proteomes" id="UP001597506">
    <property type="component" value="Unassembled WGS sequence"/>
</dbReference>
<dbReference type="CDD" id="cd05254">
    <property type="entry name" value="dTDP_HR_like_SDR_e"/>
    <property type="match status" value="1"/>
</dbReference>
<evidence type="ECO:0000256" key="2">
    <source>
        <dbReference type="RuleBase" id="RU364082"/>
    </source>
</evidence>
<comment type="function">
    <text evidence="2">Catalyzes the reduction of dTDP-6-deoxy-L-lyxo-4-hexulose to yield dTDP-L-rhamnose.</text>
</comment>
<dbReference type="InterPro" id="IPR036291">
    <property type="entry name" value="NAD(P)-bd_dom_sf"/>
</dbReference>